<protein>
    <submittedName>
        <fullName evidence="1">Uncharacterized protein</fullName>
    </submittedName>
</protein>
<dbReference type="EMBL" id="OX459938">
    <property type="protein sequence ID" value="CAI9160414.1"/>
    <property type="molecule type" value="Genomic_DNA"/>
</dbReference>
<reference evidence="1" key="1">
    <citation type="submission" date="2023-04" db="EMBL/GenBank/DDBJ databases">
        <authorList>
            <consortium name="ELIXIR-Norway"/>
        </authorList>
    </citation>
    <scope>NUCLEOTIDE SEQUENCE [LARGE SCALE GENOMIC DNA]</scope>
</reference>
<proteinExistence type="predicted"/>
<gene>
    <name evidence="1" type="ORF">MRATA1EN1_LOCUS9376</name>
</gene>
<keyword evidence="2" id="KW-1185">Reference proteome</keyword>
<name>A0ABN8YFV5_RANTA</name>
<evidence type="ECO:0000313" key="2">
    <source>
        <dbReference type="Proteomes" id="UP001176941"/>
    </source>
</evidence>
<dbReference type="Proteomes" id="UP001176941">
    <property type="component" value="Chromosome 2"/>
</dbReference>
<sequence>MEQSQVQGRWRKVLECRGLYVGPASLVSACDVAVQVFCRLVLWLCSEMLGEFGRMGNVAFLLGFMKRKGLNGLRDLFLNACEVTGEGLSACFRDEPHVKRENRPACPAWAYLATQADHGVCGSPSILHLPCDALPPV</sequence>
<evidence type="ECO:0000313" key="1">
    <source>
        <dbReference type="EMBL" id="CAI9160414.1"/>
    </source>
</evidence>
<accession>A0ABN8YFV5</accession>
<organism evidence="1 2">
    <name type="scientific">Rangifer tarandus platyrhynchus</name>
    <name type="common">Svalbard reindeer</name>
    <dbReference type="NCBI Taxonomy" id="3082113"/>
    <lineage>
        <taxon>Eukaryota</taxon>
        <taxon>Metazoa</taxon>
        <taxon>Chordata</taxon>
        <taxon>Craniata</taxon>
        <taxon>Vertebrata</taxon>
        <taxon>Euteleostomi</taxon>
        <taxon>Mammalia</taxon>
        <taxon>Eutheria</taxon>
        <taxon>Laurasiatheria</taxon>
        <taxon>Artiodactyla</taxon>
        <taxon>Ruminantia</taxon>
        <taxon>Pecora</taxon>
        <taxon>Cervidae</taxon>
        <taxon>Odocoileinae</taxon>
        <taxon>Rangifer</taxon>
    </lineage>
</organism>